<dbReference type="HOGENOM" id="CLU_009281_3_1_11"/>
<feature type="domain" description="Carbohydrate kinase FGGY C-terminal" evidence="6">
    <location>
        <begin position="262"/>
        <end position="445"/>
    </location>
</feature>
<feature type="domain" description="Carbohydrate kinase FGGY N-terminal" evidence="5">
    <location>
        <begin position="5"/>
        <end position="250"/>
    </location>
</feature>
<dbReference type="PATRIC" id="fig|1171373.8.peg.3106"/>
<dbReference type="PROSITE" id="PS00445">
    <property type="entry name" value="FGGY_KINASES_2"/>
    <property type="match status" value="1"/>
</dbReference>
<dbReference type="SUPFAM" id="SSF53067">
    <property type="entry name" value="Actin-like ATPase domain"/>
    <property type="match status" value="2"/>
</dbReference>
<dbReference type="GO" id="GO:0004856">
    <property type="term" value="F:D-xylulokinase activity"/>
    <property type="evidence" value="ECO:0007669"/>
    <property type="project" value="UniProtKB-EC"/>
</dbReference>
<dbReference type="PIRSF" id="PIRSF000538">
    <property type="entry name" value="GlpK"/>
    <property type="match status" value="1"/>
</dbReference>
<dbReference type="GeneID" id="88084649"/>
<accession>K7RSB5</accession>
<dbReference type="InterPro" id="IPR018485">
    <property type="entry name" value="FGGY_C"/>
</dbReference>
<dbReference type="InterPro" id="IPR018483">
    <property type="entry name" value="Carb_kinase_FGGY_CS"/>
</dbReference>
<organism evidence="7 8">
    <name type="scientific">Acidipropionibacterium acidipropionici (strain ATCC 4875 / DSM 20272 / JCM 6432 / NBRC 12425 / NCIMB 8070 / 4)</name>
    <name type="common">Propionibacterium acidipropionici</name>
    <dbReference type="NCBI Taxonomy" id="1171373"/>
    <lineage>
        <taxon>Bacteria</taxon>
        <taxon>Bacillati</taxon>
        <taxon>Actinomycetota</taxon>
        <taxon>Actinomycetes</taxon>
        <taxon>Propionibacteriales</taxon>
        <taxon>Propionibacteriaceae</taxon>
        <taxon>Acidipropionibacterium</taxon>
    </lineage>
</organism>
<gene>
    <name evidence="7" type="ordered locus">PACID_31590</name>
</gene>
<dbReference type="EC" id="2.7.1.17" evidence="7"/>
<evidence type="ECO:0000256" key="2">
    <source>
        <dbReference type="ARBA" id="ARBA00022679"/>
    </source>
</evidence>
<dbReference type="RefSeq" id="WP_015071813.1">
    <property type="nucleotide sequence ID" value="NC_019395.1"/>
</dbReference>
<reference evidence="7 8" key="1">
    <citation type="journal article" date="2012" name="BMC Genomics">
        <title>The genome sequence of Propionibacterium acidipropionici provides insights into its biotechnological and industrial potential.</title>
        <authorList>
            <person name="Parizzi L.P."/>
            <person name="Grassi M.C."/>
            <person name="Llerena L.A."/>
            <person name="Carazzolle M.F."/>
            <person name="Queiroz V.L."/>
            <person name="Lunardi I."/>
            <person name="Zeidler A.F."/>
            <person name="Teixeira P.J."/>
            <person name="Mieczkowski P."/>
            <person name="Rincones J."/>
            <person name="Pereira G.A."/>
        </authorList>
    </citation>
    <scope>NUCLEOTIDE SEQUENCE [LARGE SCALE GENOMIC DNA]</scope>
    <source>
        <strain evidence="8">ATCC 4875 / DSM 20272 / JCM 6432 / NBRC 12425 / NCIMB 8070</strain>
    </source>
</reference>
<dbReference type="eggNOG" id="COG1070">
    <property type="taxonomic scope" value="Bacteria"/>
</dbReference>
<protein>
    <submittedName>
        <fullName evidence="7">Carbohydrate kinase, FGGY family protein</fullName>
        <ecNumber evidence="7">2.7.1.17</ecNumber>
    </submittedName>
</protein>
<evidence type="ECO:0000256" key="1">
    <source>
        <dbReference type="ARBA" id="ARBA00009156"/>
    </source>
</evidence>
<keyword evidence="3 4" id="KW-0418">Kinase</keyword>
<dbReference type="KEGG" id="pbo:PACID_31590"/>
<dbReference type="PANTHER" id="PTHR43095:SF3">
    <property type="entry name" value="L-XYLULOSE_3-KETO-L-GULONATE KINASE"/>
    <property type="match status" value="1"/>
</dbReference>
<name>K7RSB5_ACIA4</name>
<dbReference type="AlphaFoldDB" id="K7RSB5"/>
<dbReference type="STRING" id="1171373.PACID_31590"/>
<dbReference type="InterPro" id="IPR043129">
    <property type="entry name" value="ATPase_NBD"/>
</dbReference>
<keyword evidence="2 4" id="KW-0808">Transferase</keyword>
<evidence type="ECO:0000256" key="3">
    <source>
        <dbReference type="ARBA" id="ARBA00022777"/>
    </source>
</evidence>
<proteinExistence type="inferred from homology"/>
<dbReference type="EMBL" id="CP003493">
    <property type="protein sequence ID" value="AFV90919.1"/>
    <property type="molecule type" value="Genomic_DNA"/>
</dbReference>
<evidence type="ECO:0000313" key="7">
    <source>
        <dbReference type="EMBL" id="AFV90919.1"/>
    </source>
</evidence>
<evidence type="ECO:0000259" key="5">
    <source>
        <dbReference type="Pfam" id="PF00370"/>
    </source>
</evidence>
<evidence type="ECO:0000259" key="6">
    <source>
        <dbReference type="Pfam" id="PF02782"/>
    </source>
</evidence>
<dbReference type="Pfam" id="PF02782">
    <property type="entry name" value="FGGY_C"/>
    <property type="match status" value="1"/>
</dbReference>
<dbReference type="Pfam" id="PF00370">
    <property type="entry name" value="FGGY_N"/>
    <property type="match status" value="1"/>
</dbReference>
<dbReference type="InterPro" id="IPR000577">
    <property type="entry name" value="Carb_kinase_FGGY"/>
</dbReference>
<dbReference type="PANTHER" id="PTHR43095">
    <property type="entry name" value="SUGAR KINASE"/>
    <property type="match status" value="1"/>
</dbReference>
<evidence type="ECO:0000313" key="8">
    <source>
        <dbReference type="Proteomes" id="UP000000214"/>
    </source>
</evidence>
<evidence type="ECO:0000256" key="4">
    <source>
        <dbReference type="RuleBase" id="RU003733"/>
    </source>
</evidence>
<dbReference type="Gene3D" id="3.30.420.40">
    <property type="match status" value="2"/>
</dbReference>
<sequence length="509" mass="54470">MSREIVLGVDGGTTAVKAVAFDLAGEIITSHHESVPVQYGRHGEAEQDMNLIWEAVADCIREVADALEPDDTVVSIGLTGQGDGAWLIDEDGEPVRPAATWLDGRAGQRVNRWMRDGRAERVLEVTGTTVFGGLFPVLMEELLEADHERASRATTQFNCKDWIRFKLTGERLTDYTEASRSYLDVRDVSGFSTELAAELGQTDLIGLLPQVRAADAPGGVLSSGAAERVGLPAGTPVGMGMIDVAVTGMGLGTVDDGQGWLILGTTGFVGTLLPEVSRRRSQNSMVLATGRGRQVLEFMAPMTGTPNLDWIRNTLGLAEVPWSEIEQRARASRPGANGVVYLPYASPGGERAPFIDTAASASWMGMSLTTTPEDVLRSVYEGVAFSLADCVRTLDMAGDLVVSGGGFRSDLVCEILADVTGQTVVRQDAPEAGARGAAVLALVSARRFPDLEAASQALACPVERFEPDADRGLIYRATKAVYLQAREAIRPVWPVMRGLRYQDSAGDQS</sequence>
<dbReference type="InterPro" id="IPR050406">
    <property type="entry name" value="FGGY_Carb_Kinase"/>
</dbReference>
<dbReference type="Proteomes" id="UP000000214">
    <property type="component" value="Chromosome"/>
</dbReference>
<dbReference type="InterPro" id="IPR018484">
    <property type="entry name" value="FGGY_N"/>
</dbReference>
<comment type="similarity">
    <text evidence="1 4">Belongs to the FGGY kinase family.</text>
</comment>